<protein>
    <submittedName>
        <fullName evidence="1">Trehalase</fullName>
    </submittedName>
</protein>
<dbReference type="InterPro" id="IPR008928">
    <property type="entry name" value="6-hairpin_glycosidase_sf"/>
</dbReference>
<dbReference type="Pfam" id="PF01204">
    <property type="entry name" value="Trehalase"/>
    <property type="match status" value="1"/>
</dbReference>
<dbReference type="SUPFAM" id="SSF48208">
    <property type="entry name" value="Six-hairpin glycosidases"/>
    <property type="match status" value="1"/>
</dbReference>
<accession>A0A060BP55</accession>
<name>A0A060BP55_9CYAN</name>
<sequence length="76" mass="8592">MQHYGYAAEAARIRAKFMDVVLRDFRETGALYEKYKSCGSRNVSKDLKFGYTTNEPGFGWTNGVMLELLSMDAAGR</sequence>
<organism evidence="1">
    <name type="scientific">uncultured Cyanothece sp</name>
    <dbReference type="NCBI Taxonomy" id="259951"/>
    <lineage>
        <taxon>Bacteria</taxon>
        <taxon>Bacillati</taxon>
        <taxon>Cyanobacteriota</taxon>
        <taxon>Cyanophyceae</taxon>
        <taxon>Gomontiellales</taxon>
        <taxon>Cyanothecaceae</taxon>
        <taxon>Cyanothece</taxon>
        <taxon>environmental samples</taxon>
    </lineage>
</organism>
<dbReference type="EMBL" id="KF118839">
    <property type="protein sequence ID" value="AIA86103.1"/>
    <property type="molecule type" value="Genomic_DNA"/>
</dbReference>
<proteinExistence type="predicted"/>
<evidence type="ECO:0000313" key="1">
    <source>
        <dbReference type="EMBL" id="AIA86103.1"/>
    </source>
</evidence>
<dbReference type="InterPro" id="IPR001661">
    <property type="entry name" value="Glyco_hydro_37"/>
</dbReference>
<reference evidence="1" key="1">
    <citation type="journal article" date="2013" name="Environ. Microbiol.">
        <title>Seasonally variable intestinal metagenomes of the red palm weevil (Rhynchophorus ferrugineus).</title>
        <authorList>
            <person name="Jia S."/>
            <person name="Zhang X."/>
            <person name="Zhang G."/>
            <person name="Yin A."/>
            <person name="Zhang S."/>
            <person name="Li F."/>
            <person name="Wang L."/>
            <person name="Zhao D."/>
            <person name="Yun Q."/>
            <person name="Tala"/>
            <person name="Wang J."/>
            <person name="Sun G."/>
            <person name="Baabdullah M."/>
            <person name="Yu X."/>
            <person name="Hu S."/>
            <person name="Al-Mssallem I.S."/>
            <person name="Yu J."/>
        </authorList>
    </citation>
    <scope>NUCLEOTIDE SEQUENCE</scope>
</reference>
<dbReference type="AlphaFoldDB" id="A0A060BP55"/>
<dbReference type="GO" id="GO:0005991">
    <property type="term" value="P:trehalose metabolic process"/>
    <property type="evidence" value="ECO:0007669"/>
    <property type="project" value="InterPro"/>
</dbReference>
<dbReference type="Gene3D" id="1.50.10.10">
    <property type="match status" value="1"/>
</dbReference>
<dbReference type="GO" id="GO:0004555">
    <property type="term" value="F:alpha,alpha-trehalase activity"/>
    <property type="evidence" value="ECO:0007669"/>
    <property type="project" value="InterPro"/>
</dbReference>
<dbReference type="InterPro" id="IPR012341">
    <property type="entry name" value="6hp_glycosidase-like_sf"/>
</dbReference>